<dbReference type="Pfam" id="PF19567">
    <property type="entry name" value="CpsB_CapC"/>
    <property type="match status" value="1"/>
</dbReference>
<comment type="similarity">
    <text evidence="1 5">Belongs to the metallo-dependent hydrolases superfamily. CpsB/CapC family.</text>
</comment>
<comment type="catalytic activity">
    <reaction evidence="4 5">
        <text>O-phospho-L-tyrosyl-[protein] + H2O = L-tyrosyl-[protein] + phosphate</text>
        <dbReference type="Rhea" id="RHEA:10684"/>
        <dbReference type="Rhea" id="RHEA-COMP:10136"/>
        <dbReference type="Rhea" id="RHEA-COMP:20101"/>
        <dbReference type="ChEBI" id="CHEBI:15377"/>
        <dbReference type="ChEBI" id="CHEBI:43474"/>
        <dbReference type="ChEBI" id="CHEBI:46858"/>
        <dbReference type="ChEBI" id="CHEBI:61978"/>
        <dbReference type="EC" id="3.1.3.48"/>
    </reaction>
</comment>
<dbReference type="AlphaFoldDB" id="A0AAX2EFU8"/>
<evidence type="ECO:0000256" key="3">
    <source>
        <dbReference type="ARBA" id="ARBA00022912"/>
    </source>
</evidence>
<organism evidence="6 7">
    <name type="scientific">Terribacillus saccharophilus</name>
    <dbReference type="NCBI Taxonomy" id="361277"/>
    <lineage>
        <taxon>Bacteria</taxon>
        <taxon>Bacillati</taxon>
        <taxon>Bacillota</taxon>
        <taxon>Bacilli</taxon>
        <taxon>Bacillales</taxon>
        <taxon>Bacillaceae</taxon>
        <taxon>Terribacillus</taxon>
    </lineage>
</organism>
<evidence type="ECO:0000313" key="7">
    <source>
        <dbReference type="Proteomes" id="UP000199735"/>
    </source>
</evidence>
<name>A0AAX2EFU8_9BACI</name>
<protein>
    <recommendedName>
        <fullName evidence="5">Tyrosine-protein phosphatase</fullName>
        <ecNumber evidence="5">3.1.3.48</ecNumber>
    </recommendedName>
</protein>
<keyword evidence="2 5" id="KW-0378">Hydrolase</keyword>
<dbReference type="Proteomes" id="UP000199735">
    <property type="component" value="Unassembled WGS sequence"/>
</dbReference>
<dbReference type="PANTHER" id="PTHR39181">
    <property type="entry name" value="TYROSINE-PROTEIN PHOSPHATASE YWQE"/>
    <property type="match status" value="1"/>
</dbReference>
<dbReference type="GO" id="GO:0004725">
    <property type="term" value="F:protein tyrosine phosphatase activity"/>
    <property type="evidence" value="ECO:0007669"/>
    <property type="project" value="UniProtKB-UniRule"/>
</dbReference>
<dbReference type="Gene3D" id="3.20.20.140">
    <property type="entry name" value="Metal-dependent hydrolases"/>
    <property type="match status" value="1"/>
</dbReference>
<evidence type="ECO:0000256" key="4">
    <source>
        <dbReference type="ARBA" id="ARBA00051722"/>
    </source>
</evidence>
<dbReference type="GO" id="GO:0030145">
    <property type="term" value="F:manganese ion binding"/>
    <property type="evidence" value="ECO:0007669"/>
    <property type="project" value="UniProtKB-UniRule"/>
</dbReference>
<sequence length="256" mass="29059">MIDIHCHILPGIDDGPRTLEESLEMARAAVEEGISTIVATPHHRNNQFDNYYDDILVEVYNLNEAIKEADIPLTILPGQETRIYGEIAEGLKEKEILPINQHTPYILVELPTVTFPKFTKQLLYDLQVQGYKPVIVHPERNKAILEDPNLLYEVVKGGTLTQVTAASILGKFGKKIQQLSFKLIEANLCQFIASDAHNIRNRTFVLRETYNFLESEYGPAFVVQMQENAVDLIEGRNIVGDIPERIKTKKKLFGIF</sequence>
<gene>
    <name evidence="6" type="ORF">SAMN04489762_1901</name>
</gene>
<dbReference type="EC" id="3.1.3.48" evidence="5"/>
<dbReference type="PIRSF" id="PIRSF016557">
    <property type="entry name" value="Caps_synth_CpsB"/>
    <property type="match status" value="1"/>
</dbReference>
<comment type="caution">
    <text evidence="6">The sequence shown here is derived from an EMBL/GenBank/DDBJ whole genome shotgun (WGS) entry which is preliminary data.</text>
</comment>
<reference evidence="6 7" key="1">
    <citation type="submission" date="2016-10" db="EMBL/GenBank/DDBJ databases">
        <authorList>
            <person name="Varghese N."/>
            <person name="Submissions S."/>
        </authorList>
    </citation>
    <scope>NUCLEOTIDE SEQUENCE [LARGE SCALE GENOMIC DNA]</scope>
    <source>
        <strain evidence="6 7">DSM 21619</strain>
    </source>
</reference>
<dbReference type="SUPFAM" id="SSF89550">
    <property type="entry name" value="PHP domain-like"/>
    <property type="match status" value="1"/>
</dbReference>
<evidence type="ECO:0000256" key="1">
    <source>
        <dbReference type="ARBA" id="ARBA00005750"/>
    </source>
</evidence>
<dbReference type="EMBL" id="FOCD01000002">
    <property type="protein sequence ID" value="SEN29754.1"/>
    <property type="molecule type" value="Genomic_DNA"/>
</dbReference>
<evidence type="ECO:0000256" key="5">
    <source>
        <dbReference type="PIRNR" id="PIRNR016557"/>
    </source>
</evidence>
<evidence type="ECO:0000256" key="2">
    <source>
        <dbReference type="ARBA" id="ARBA00022801"/>
    </source>
</evidence>
<evidence type="ECO:0000313" key="6">
    <source>
        <dbReference type="EMBL" id="SEN29754.1"/>
    </source>
</evidence>
<accession>A0AAX2EFU8</accession>
<dbReference type="InterPro" id="IPR016195">
    <property type="entry name" value="Pol/histidinol_Pase-like"/>
</dbReference>
<keyword evidence="3 5" id="KW-0904">Protein phosphatase</keyword>
<dbReference type="PANTHER" id="PTHR39181:SF1">
    <property type="entry name" value="TYROSINE-PROTEIN PHOSPHATASE YWQE"/>
    <property type="match status" value="1"/>
</dbReference>
<proteinExistence type="inferred from homology"/>
<dbReference type="RefSeq" id="WP_093880520.1">
    <property type="nucleotide sequence ID" value="NZ_FOCD01000002.1"/>
</dbReference>
<dbReference type="InterPro" id="IPR016667">
    <property type="entry name" value="Caps_polysacc_synth_CpsB/CapC"/>
</dbReference>